<keyword evidence="3" id="KW-0732">Signal</keyword>
<keyword evidence="2" id="KW-0472">Membrane</keyword>
<dbReference type="GO" id="GO:0000272">
    <property type="term" value="P:polysaccharide catabolic process"/>
    <property type="evidence" value="ECO:0007669"/>
    <property type="project" value="InterPro"/>
</dbReference>
<feature type="compositionally biased region" description="Low complexity" evidence="1">
    <location>
        <begin position="168"/>
        <end position="193"/>
    </location>
</feature>
<proteinExistence type="predicted"/>
<evidence type="ECO:0000256" key="1">
    <source>
        <dbReference type="SAM" id="MobiDB-lite"/>
    </source>
</evidence>
<name>A0A0G0T1W0_9BACT</name>
<dbReference type="InterPro" id="IPR008965">
    <property type="entry name" value="CBM2/CBM3_carb-bd_dom_sf"/>
</dbReference>
<feature type="transmembrane region" description="Helical" evidence="2">
    <location>
        <begin position="204"/>
        <end position="224"/>
    </location>
</feature>
<sequence>MTQQTRAINGLFLIISSAFLFFPKQTQAATLVLNPSSQTISVNGTMDLAVVLNTEGAQTSATDVIVTYDNSKLNLIDIIPGSLYDQYIGESISNTTGRASISGIASSASSLYSGTGTFATFRFRAIQSGSSPVSFEYSPGNLNDTNVNEINVFTDALNSVQNGTYTVSGSDTSTTTTTTNPTATTVPSTNSSSKGGMPVSGNSLPAIMVAIVGGFFLWIGSLLGKET</sequence>
<dbReference type="Proteomes" id="UP000034664">
    <property type="component" value="Unassembled WGS sequence"/>
</dbReference>
<dbReference type="Pfam" id="PF00963">
    <property type="entry name" value="Cohesin"/>
    <property type="match status" value="1"/>
</dbReference>
<feature type="signal peptide" evidence="3">
    <location>
        <begin position="1"/>
        <end position="28"/>
    </location>
</feature>
<reference evidence="5 6" key="1">
    <citation type="journal article" date="2015" name="Nature">
        <title>rRNA introns, odd ribosomes, and small enigmatic genomes across a large radiation of phyla.</title>
        <authorList>
            <person name="Brown C.T."/>
            <person name="Hug L.A."/>
            <person name="Thomas B.C."/>
            <person name="Sharon I."/>
            <person name="Castelle C.J."/>
            <person name="Singh A."/>
            <person name="Wilkins M.J."/>
            <person name="Williams K.H."/>
            <person name="Banfield J.F."/>
        </authorList>
    </citation>
    <scope>NUCLEOTIDE SEQUENCE [LARGE SCALE GENOMIC DNA]</scope>
</reference>
<dbReference type="GO" id="GO:0030246">
    <property type="term" value="F:carbohydrate binding"/>
    <property type="evidence" value="ECO:0007669"/>
    <property type="project" value="InterPro"/>
</dbReference>
<gene>
    <name evidence="5" type="ORF">UU14_C0037G0012</name>
</gene>
<feature type="chain" id="PRO_5002534525" description="Cohesin domain-containing protein" evidence="3">
    <location>
        <begin position="29"/>
        <end position="227"/>
    </location>
</feature>
<comment type="caution">
    <text evidence="5">The sequence shown here is derived from an EMBL/GenBank/DDBJ whole genome shotgun (WGS) entry which is preliminary data.</text>
</comment>
<dbReference type="AlphaFoldDB" id="A0A0G0T1W0"/>
<organism evidence="5 6">
    <name type="scientific">Candidatus Roizmanbacteria bacterium GW2011_GWB1_40_7</name>
    <dbReference type="NCBI Taxonomy" id="1618482"/>
    <lineage>
        <taxon>Bacteria</taxon>
        <taxon>Candidatus Roizmaniibacteriota</taxon>
    </lineage>
</organism>
<protein>
    <recommendedName>
        <fullName evidence="4">Cohesin domain-containing protein</fullName>
    </recommendedName>
</protein>
<feature type="region of interest" description="Disordered" evidence="1">
    <location>
        <begin position="168"/>
        <end position="197"/>
    </location>
</feature>
<keyword evidence="2" id="KW-0812">Transmembrane</keyword>
<evidence type="ECO:0000256" key="3">
    <source>
        <dbReference type="SAM" id="SignalP"/>
    </source>
</evidence>
<dbReference type="EMBL" id="LBZM01000037">
    <property type="protein sequence ID" value="KKR71043.1"/>
    <property type="molecule type" value="Genomic_DNA"/>
</dbReference>
<feature type="domain" description="Cohesin" evidence="4">
    <location>
        <begin position="41"/>
        <end position="153"/>
    </location>
</feature>
<dbReference type="CDD" id="cd08547">
    <property type="entry name" value="Type_II_cohesin"/>
    <property type="match status" value="1"/>
</dbReference>
<keyword evidence="2" id="KW-1133">Transmembrane helix</keyword>
<dbReference type="InterPro" id="IPR002102">
    <property type="entry name" value="Cohesin_dom"/>
</dbReference>
<dbReference type="Gene3D" id="2.60.40.680">
    <property type="match status" value="1"/>
</dbReference>
<dbReference type="SUPFAM" id="SSF49384">
    <property type="entry name" value="Carbohydrate-binding domain"/>
    <property type="match status" value="1"/>
</dbReference>
<evidence type="ECO:0000313" key="6">
    <source>
        <dbReference type="Proteomes" id="UP000034664"/>
    </source>
</evidence>
<evidence type="ECO:0000256" key="2">
    <source>
        <dbReference type="SAM" id="Phobius"/>
    </source>
</evidence>
<evidence type="ECO:0000259" key="4">
    <source>
        <dbReference type="Pfam" id="PF00963"/>
    </source>
</evidence>
<accession>A0A0G0T1W0</accession>
<evidence type="ECO:0000313" key="5">
    <source>
        <dbReference type="EMBL" id="KKR71043.1"/>
    </source>
</evidence>